<name>A0A6M2DVZ4_XENCH</name>
<evidence type="ECO:0000313" key="2">
    <source>
        <dbReference type="EMBL" id="NOV50402.1"/>
    </source>
</evidence>
<sequence>MWNQLGALVNLWVSLESQIVRLIQTQMKEMKAKQSPVILMNQSQDCQNMKLHTVSFPYLLVLFPKSKSLILHQV</sequence>
<feature type="signal peptide" evidence="1">
    <location>
        <begin position="1"/>
        <end position="17"/>
    </location>
</feature>
<proteinExistence type="predicted"/>
<accession>A0A6M2DVZ4</accession>
<dbReference type="AlphaFoldDB" id="A0A6M2DVZ4"/>
<organism evidence="2">
    <name type="scientific">Xenopsylla cheopis</name>
    <name type="common">Oriental rat flea</name>
    <name type="synonym">Pulex cheopis</name>
    <dbReference type="NCBI Taxonomy" id="163159"/>
    <lineage>
        <taxon>Eukaryota</taxon>
        <taxon>Metazoa</taxon>
        <taxon>Ecdysozoa</taxon>
        <taxon>Arthropoda</taxon>
        <taxon>Hexapoda</taxon>
        <taxon>Insecta</taxon>
        <taxon>Pterygota</taxon>
        <taxon>Neoptera</taxon>
        <taxon>Endopterygota</taxon>
        <taxon>Siphonaptera</taxon>
        <taxon>Pulicidae</taxon>
        <taxon>Xenopsyllinae</taxon>
        <taxon>Xenopsylla</taxon>
    </lineage>
</organism>
<keyword evidence="1" id="KW-0732">Signal</keyword>
<evidence type="ECO:0000256" key="1">
    <source>
        <dbReference type="SAM" id="SignalP"/>
    </source>
</evidence>
<dbReference type="EMBL" id="GIIL01006676">
    <property type="protein sequence ID" value="NOV50402.1"/>
    <property type="molecule type" value="Transcribed_RNA"/>
</dbReference>
<feature type="chain" id="PRO_5026781292" evidence="1">
    <location>
        <begin position="18"/>
        <end position="74"/>
    </location>
</feature>
<protein>
    <submittedName>
        <fullName evidence="2">Putative secreted protein</fullName>
    </submittedName>
</protein>
<reference evidence="2" key="1">
    <citation type="submission" date="2020-03" db="EMBL/GenBank/DDBJ databases">
        <title>Transcriptomic Profiling of the Digestive Tract of the Rat Flea, Xenopsylla cheopis, Following Blood Feeding and Infection with Yersinia pestis.</title>
        <authorList>
            <person name="Bland D.M."/>
            <person name="Martens C.A."/>
            <person name="Virtaneva K."/>
            <person name="Kanakabandi K."/>
            <person name="Long D."/>
            <person name="Rosenke R."/>
            <person name="Saturday G.A."/>
            <person name="Hoyt F.H."/>
            <person name="Bruno D.P."/>
            <person name="Ribeiro J.M.C."/>
            <person name="Hinnebusch J."/>
        </authorList>
    </citation>
    <scope>NUCLEOTIDE SEQUENCE</scope>
</reference>